<dbReference type="SUPFAM" id="SSF55874">
    <property type="entry name" value="ATPase domain of HSP90 chaperone/DNA topoisomerase II/histidine kinase"/>
    <property type="match status" value="1"/>
</dbReference>
<gene>
    <name evidence="10" type="ORF">IPJ38_13615</name>
</gene>
<feature type="domain" description="Response regulatory" evidence="9">
    <location>
        <begin position="152"/>
        <end position="268"/>
    </location>
</feature>
<proteinExistence type="predicted"/>
<dbReference type="InterPro" id="IPR003594">
    <property type="entry name" value="HATPase_dom"/>
</dbReference>
<name>A0A935K5I2_9RHOO</name>
<dbReference type="Gene3D" id="3.40.50.2300">
    <property type="match status" value="1"/>
</dbReference>
<dbReference type="SMART" id="SM00387">
    <property type="entry name" value="HATPase_c"/>
    <property type="match status" value="1"/>
</dbReference>
<evidence type="ECO:0000313" key="11">
    <source>
        <dbReference type="Proteomes" id="UP000739411"/>
    </source>
</evidence>
<feature type="domain" description="Histidine kinase" evidence="8">
    <location>
        <begin position="1"/>
        <end position="124"/>
    </location>
</feature>
<dbReference type="InterPro" id="IPR004358">
    <property type="entry name" value="Sig_transdc_His_kin-like_C"/>
</dbReference>
<dbReference type="InterPro" id="IPR001789">
    <property type="entry name" value="Sig_transdc_resp-reg_receiver"/>
</dbReference>
<protein>
    <recommendedName>
        <fullName evidence="6">Virulence sensor protein BvgS</fullName>
        <ecNumber evidence="2">2.7.13.3</ecNumber>
    </recommendedName>
</protein>
<keyword evidence="4" id="KW-0902">Two-component regulatory system</keyword>
<evidence type="ECO:0000256" key="1">
    <source>
        <dbReference type="ARBA" id="ARBA00000085"/>
    </source>
</evidence>
<dbReference type="CDD" id="cd17546">
    <property type="entry name" value="REC_hyHK_CKI1_RcsC-like"/>
    <property type="match status" value="1"/>
</dbReference>
<reference evidence="10 11" key="1">
    <citation type="submission" date="2020-10" db="EMBL/GenBank/DDBJ databases">
        <title>Connecting structure to function with the recovery of over 1000 high-quality activated sludge metagenome-assembled genomes encoding full-length rRNA genes using long-read sequencing.</title>
        <authorList>
            <person name="Singleton C.M."/>
            <person name="Petriglieri F."/>
            <person name="Kristensen J.M."/>
            <person name="Kirkegaard R.H."/>
            <person name="Michaelsen T.Y."/>
            <person name="Andersen M.H."/>
            <person name="Karst S.M."/>
            <person name="Dueholm M.S."/>
            <person name="Nielsen P.H."/>
            <person name="Albertsen M."/>
        </authorList>
    </citation>
    <scope>NUCLEOTIDE SEQUENCE [LARGE SCALE GENOMIC DNA]</scope>
    <source>
        <strain evidence="10">EsbW_18-Q3-R4-48_BATAC.463</strain>
    </source>
</reference>
<dbReference type="EC" id="2.7.13.3" evidence="2"/>
<dbReference type="InterPro" id="IPR036890">
    <property type="entry name" value="HATPase_C_sf"/>
</dbReference>
<dbReference type="PANTHER" id="PTHR45339">
    <property type="entry name" value="HYBRID SIGNAL TRANSDUCTION HISTIDINE KINASE J"/>
    <property type="match status" value="1"/>
</dbReference>
<dbReference type="SMART" id="SM00448">
    <property type="entry name" value="REC"/>
    <property type="match status" value="1"/>
</dbReference>
<evidence type="ECO:0000256" key="2">
    <source>
        <dbReference type="ARBA" id="ARBA00012438"/>
    </source>
</evidence>
<evidence type="ECO:0000256" key="3">
    <source>
        <dbReference type="ARBA" id="ARBA00022553"/>
    </source>
</evidence>
<comment type="caution">
    <text evidence="10">The sequence shown here is derived from an EMBL/GenBank/DDBJ whole genome shotgun (WGS) entry which is preliminary data.</text>
</comment>
<dbReference type="EMBL" id="JADJMS010000029">
    <property type="protein sequence ID" value="MBK7415992.1"/>
    <property type="molecule type" value="Genomic_DNA"/>
</dbReference>
<dbReference type="PRINTS" id="PR00344">
    <property type="entry name" value="BCTRLSENSOR"/>
</dbReference>
<evidence type="ECO:0000256" key="7">
    <source>
        <dbReference type="PROSITE-ProRule" id="PRU00169"/>
    </source>
</evidence>
<organism evidence="10 11">
    <name type="scientific">Candidatus Dechloromonas phosphorivorans</name>
    <dbReference type="NCBI Taxonomy" id="2899244"/>
    <lineage>
        <taxon>Bacteria</taxon>
        <taxon>Pseudomonadati</taxon>
        <taxon>Pseudomonadota</taxon>
        <taxon>Betaproteobacteria</taxon>
        <taxon>Rhodocyclales</taxon>
        <taxon>Azonexaceae</taxon>
        <taxon>Dechloromonas</taxon>
    </lineage>
</organism>
<evidence type="ECO:0000313" key="10">
    <source>
        <dbReference type="EMBL" id="MBK7415992.1"/>
    </source>
</evidence>
<dbReference type="SUPFAM" id="SSF52172">
    <property type="entry name" value="CheY-like"/>
    <property type="match status" value="1"/>
</dbReference>
<evidence type="ECO:0000256" key="5">
    <source>
        <dbReference type="ARBA" id="ARBA00058004"/>
    </source>
</evidence>
<dbReference type="GO" id="GO:0000160">
    <property type="term" value="P:phosphorelay signal transduction system"/>
    <property type="evidence" value="ECO:0007669"/>
    <property type="project" value="UniProtKB-KW"/>
</dbReference>
<dbReference type="Pfam" id="PF02518">
    <property type="entry name" value="HATPase_c"/>
    <property type="match status" value="1"/>
</dbReference>
<dbReference type="GO" id="GO:0004673">
    <property type="term" value="F:protein histidine kinase activity"/>
    <property type="evidence" value="ECO:0007669"/>
    <property type="project" value="UniProtKB-EC"/>
</dbReference>
<evidence type="ECO:0000256" key="4">
    <source>
        <dbReference type="ARBA" id="ARBA00023012"/>
    </source>
</evidence>
<keyword evidence="3 7" id="KW-0597">Phosphoprotein</keyword>
<sequence>MAALPLVGDPQRLGQILLNFVGNAVKFTEQGAITVRIQKLEETSSDVRLRCEVQDTGIGISLDDQKRLFTAFEQADSSMTRKYGGTGLGLVINKRLVETMGGQVGIESTVNLGSTFWFTVLLKKANDAITPVPALARQTADALLKSTYAGTRILIAEDEPINQEVSRELLEDVGLTVELAEDGVIAVDMAQHNHYDLILMDMQMPRMNGVEATIEIRKLPGYADLPILAMTANAFDEDRLICLAAGMNDHIGKPVDPDVLYETLLKWLPIRHT</sequence>
<dbReference type="PROSITE" id="PS50109">
    <property type="entry name" value="HIS_KIN"/>
    <property type="match status" value="1"/>
</dbReference>
<evidence type="ECO:0000256" key="6">
    <source>
        <dbReference type="ARBA" id="ARBA00070152"/>
    </source>
</evidence>
<dbReference type="Proteomes" id="UP000739411">
    <property type="component" value="Unassembled WGS sequence"/>
</dbReference>
<dbReference type="FunFam" id="3.30.565.10:FF:000010">
    <property type="entry name" value="Sensor histidine kinase RcsC"/>
    <property type="match status" value="1"/>
</dbReference>
<dbReference type="AlphaFoldDB" id="A0A935K5I2"/>
<dbReference type="InterPro" id="IPR011006">
    <property type="entry name" value="CheY-like_superfamily"/>
</dbReference>
<comment type="function">
    <text evidence="5">Member of the two-component regulatory system BvgS/BvgA. Phosphorylates BvgA via a four-step phosphorelay in response to environmental signals.</text>
</comment>
<dbReference type="Pfam" id="PF00072">
    <property type="entry name" value="Response_reg"/>
    <property type="match status" value="1"/>
</dbReference>
<dbReference type="PANTHER" id="PTHR45339:SF1">
    <property type="entry name" value="HYBRID SIGNAL TRANSDUCTION HISTIDINE KINASE J"/>
    <property type="match status" value="1"/>
</dbReference>
<accession>A0A935K5I2</accession>
<feature type="modified residue" description="4-aspartylphosphate" evidence="7">
    <location>
        <position position="201"/>
    </location>
</feature>
<dbReference type="InterPro" id="IPR005467">
    <property type="entry name" value="His_kinase_dom"/>
</dbReference>
<dbReference type="Gene3D" id="3.30.565.10">
    <property type="entry name" value="Histidine kinase-like ATPase, C-terminal domain"/>
    <property type="match status" value="1"/>
</dbReference>
<dbReference type="PROSITE" id="PS50110">
    <property type="entry name" value="RESPONSE_REGULATORY"/>
    <property type="match status" value="1"/>
</dbReference>
<evidence type="ECO:0000259" key="8">
    <source>
        <dbReference type="PROSITE" id="PS50109"/>
    </source>
</evidence>
<evidence type="ECO:0000259" key="9">
    <source>
        <dbReference type="PROSITE" id="PS50110"/>
    </source>
</evidence>
<comment type="catalytic activity">
    <reaction evidence="1">
        <text>ATP + protein L-histidine = ADP + protein N-phospho-L-histidine.</text>
        <dbReference type="EC" id="2.7.13.3"/>
    </reaction>
</comment>
<dbReference type="CDD" id="cd16922">
    <property type="entry name" value="HATPase_EvgS-ArcB-TorS-like"/>
    <property type="match status" value="1"/>
</dbReference>